<evidence type="ECO:0000313" key="2">
    <source>
        <dbReference type="EMBL" id="KAF9747706.1"/>
    </source>
</evidence>
<feature type="compositionally biased region" description="Polar residues" evidence="1">
    <location>
        <begin position="220"/>
        <end position="230"/>
    </location>
</feature>
<proteinExistence type="predicted"/>
<comment type="caution">
    <text evidence="2">The sequence shown here is derived from an EMBL/GenBank/DDBJ whole genome shotgun (WGS) entry which is preliminary data.</text>
</comment>
<name>A0A8H7KBW2_BIOOC</name>
<sequence>MAPFKQLLNLPDLPKNEMSWATCIREHGRSLPQSNPSTVSLDNLEHHLKSASKLKFPDWLILKALVIEVNEKPTPINLLGEKVGASLEKENRLHLQGEPWWPAVESKSIERASWREMWLWKKAQLKVDRRTINLLSKLSPDGLEISSDLDNTAEPAEDCRPTAQRGQNKRRSDHAADKRTAVDHGLTSSSEPKSPSEGGSTAYGSSSDEDMQDEAPPSNAIGQGNNSDTGSSFKAPSSKSSTDDESIMSNDTRTLSDSPPDEVLVW</sequence>
<feature type="compositionally biased region" description="Basic and acidic residues" evidence="1">
    <location>
        <begin position="173"/>
        <end position="182"/>
    </location>
</feature>
<dbReference type="EMBL" id="JADCTT010000010">
    <property type="protein sequence ID" value="KAF9747706.1"/>
    <property type="molecule type" value="Genomic_DNA"/>
</dbReference>
<evidence type="ECO:0000256" key="1">
    <source>
        <dbReference type="SAM" id="MobiDB-lite"/>
    </source>
</evidence>
<protein>
    <submittedName>
        <fullName evidence="2">Uncharacterized protein</fullName>
    </submittedName>
</protein>
<feature type="compositionally biased region" description="Low complexity" evidence="1">
    <location>
        <begin position="187"/>
        <end position="200"/>
    </location>
</feature>
<evidence type="ECO:0000313" key="3">
    <source>
        <dbReference type="Proteomes" id="UP000616885"/>
    </source>
</evidence>
<feature type="region of interest" description="Disordered" evidence="1">
    <location>
        <begin position="143"/>
        <end position="266"/>
    </location>
</feature>
<gene>
    <name evidence="2" type="ORF">IM811_003040</name>
</gene>
<feature type="compositionally biased region" description="Polar residues" evidence="1">
    <location>
        <begin position="247"/>
        <end position="257"/>
    </location>
</feature>
<feature type="compositionally biased region" description="Low complexity" evidence="1">
    <location>
        <begin position="231"/>
        <end position="240"/>
    </location>
</feature>
<dbReference type="AlphaFoldDB" id="A0A8H7KBW2"/>
<dbReference type="Proteomes" id="UP000616885">
    <property type="component" value="Unassembled WGS sequence"/>
</dbReference>
<reference evidence="2" key="1">
    <citation type="submission" date="2020-10" db="EMBL/GenBank/DDBJ databases">
        <title>High-Quality Genome Resource of Clonostachys rosea strain S41 by Oxford Nanopore Long-Read Sequencing.</title>
        <authorList>
            <person name="Wang H."/>
        </authorList>
    </citation>
    <scope>NUCLEOTIDE SEQUENCE</scope>
    <source>
        <strain evidence="2">S41</strain>
    </source>
</reference>
<accession>A0A8H7KBW2</accession>
<organism evidence="2 3">
    <name type="scientific">Bionectria ochroleuca</name>
    <name type="common">Gliocladium roseum</name>
    <dbReference type="NCBI Taxonomy" id="29856"/>
    <lineage>
        <taxon>Eukaryota</taxon>
        <taxon>Fungi</taxon>
        <taxon>Dikarya</taxon>
        <taxon>Ascomycota</taxon>
        <taxon>Pezizomycotina</taxon>
        <taxon>Sordariomycetes</taxon>
        <taxon>Hypocreomycetidae</taxon>
        <taxon>Hypocreales</taxon>
        <taxon>Bionectriaceae</taxon>
        <taxon>Clonostachys</taxon>
    </lineage>
</organism>